<evidence type="ECO:0000256" key="2">
    <source>
        <dbReference type="ARBA" id="ARBA00008571"/>
    </source>
</evidence>
<dbReference type="SUPFAM" id="SSF109910">
    <property type="entry name" value="YgfY-like"/>
    <property type="match status" value="1"/>
</dbReference>
<evidence type="ECO:0000313" key="6">
    <source>
        <dbReference type="EMBL" id="OHY95878.1"/>
    </source>
</evidence>
<dbReference type="STRING" id="646.BJD16_08095"/>
<dbReference type="EMBL" id="MKFU01000002">
    <property type="protein sequence ID" value="OHY95878.1"/>
    <property type="molecule type" value="Genomic_DNA"/>
</dbReference>
<dbReference type="AlphaFoldDB" id="A0A1S2D6R8"/>
<name>A0A1S2D6R8_AERSO</name>
<comment type="similarity">
    <text evidence="2">Belongs to the SdhE FAD assembly factor family.</text>
</comment>
<evidence type="ECO:0000256" key="3">
    <source>
        <dbReference type="ARBA" id="ARBA00019418"/>
    </source>
</evidence>
<sequence length="89" mass="10399">MLSPVEKSRLKWACRRGMLELDVIFMPFYENEFDALSDADQQTFISLLESDDPDLFRWTMGHAVPADPAFVALIKMILERNQARHDRQL</sequence>
<keyword evidence="5" id="KW-0143">Chaperone</keyword>
<gene>
    <name evidence="6" type="ORF">BJD16_08095</name>
</gene>
<dbReference type="InterPro" id="IPR005631">
    <property type="entry name" value="SDH"/>
</dbReference>
<evidence type="ECO:0000256" key="4">
    <source>
        <dbReference type="ARBA" id="ARBA00022490"/>
    </source>
</evidence>
<dbReference type="OrthoDB" id="9180899at2"/>
<accession>A0A1S2D6R8</accession>
<dbReference type="InterPro" id="IPR050531">
    <property type="entry name" value="SdhE_FAD_assembly_factor"/>
</dbReference>
<evidence type="ECO:0000313" key="7">
    <source>
        <dbReference type="Proteomes" id="UP000179934"/>
    </source>
</evidence>
<dbReference type="PANTHER" id="PTHR39585:SF1">
    <property type="entry name" value="FAD ASSEMBLY FACTOR SDHE"/>
    <property type="match status" value="1"/>
</dbReference>
<keyword evidence="4" id="KW-0963">Cytoplasm</keyword>
<evidence type="ECO:0000256" key="5">
    <source>
        <dbReference type="ARBA" id="ARBA00023186"/>
    </source>
</evidence>
<comment type="caution">
    <text evidence="6">The sequence shown here is derived from an EMBL/GenBank/DDBJ whole genome shotgun (WGS) entry which is preliminary data.</text>
</comment>
<evidence type="ECO:0000256" key="1">
    <source>
        <dbReference type="ARBA" id="ARBA00004496"/>
    </source>
</evidence>
<reference evidence="6 7" key="1">
    <citation type="submission" date="2016-09" db="EMBL/GenBank/DDBJ databases">
        <title>Draft Genome Sequence of Aeromonas sobria Strain 08005, Isolated from Sick Rana catesbeiana.</title>
        <authorList>
            <person name="Yang Q."/>
        </authorList>
    </citation>
    <scope>NUCLEOTIDE SEQUENCE [LARGE SCALE GENOMIC DNA]</scope>
    <source>
        <strain evidence="6 7">08005</strain>
    </source>
</reference>
<protein>
    <recommendedName>
        <fullName evidence="3">FAD assembly factor SdhE</fullName>
    </recommendedName>
</protein>
<dbReference type="Gene3D" id="1.10.150.250">
    <property type="entry name" value="Flavinator of succinate dehydrogenase"/>
    <property type="match status" value="1"/>
</dbReference>
<dbReference type="RefSeq" id="WP_042018220.1">
    <property type="nucleotide sequence ID" value="NZ_CDBW01000003.1"/>
</dbReference>
<dbReference type="InterPro" id="IPR036714">
    <property type="entry name" value="SDH_sf"/>
</dbReference>
<dbReference type="Proteomes" id="UP000179934">
    <property type="component" value="Unassembled WGS sequence"/>
</dbReference>
<dbReference type="GO" id="GO:0005737">
    <property type="term" value="C:cytoplasm"/>
    <property type="evidence" value="ECO:0007669"/>
    <property type="project" value="UniProtKB-SubCell"/>
</dbReference>
<dbReference type="GeneID" id="58920678"/>
<organism evidence="6 7">
    <name type="scientific">Aeromonas sobria</name>
    <dbReference type="NCBI Taxonomy" id="646"/>
    <lineage>
        <taxon>Bacteria</taxon>
        <taxon>Pseudomonadati</taxon>
        <taxon>Pseudomonadota</taxon>
        <taxon>Gammaproteobacteria</taxon>
        <taxon>Aeromonadales</taxon>
        <taxon>Aeromonadaceae</taxon>
        <taxon>Aeromonas</taxon>
    </lineage>
</organism>
<dbReference type="GO" id="GO:0006105">
    <property type="term" value="P:succinate metabolic process"/>
    <property type="evidence" value="ECO:0007669"/>
    <property type="project" value="TreeGrafter"/>
</dbReference>
<dbReference type="Pfam" id="PF03937">
    <property type="entry name" value="Sdh5"/>
    <property type="match status" value="1"/>
</dbReference>
<proteinExistence type="inferred from homology"/>
<dbReference type="PANTHER" id="PTHR39585">
    <property type="entry name" value="FAD ASSEMBLY FACTOR SDHE"/>
    <property type="match status" value="1"/>
</dbReference>
<comment type="subcellular location">
    <subcellularLocation>
        <location evidence="1">Cytoplasm</location>
    </subcellularLocation>
</comment>